<dbReference type="AlphaFoldDB" id="X1KJF6"/>
<name>X1KJF6_9ZZZZ</name>
<accession>X1KJF6</accession>
<reference evidence="1" key="1">
    <citation type="journal article" date="2014" name="Front. Microbiol.">
        <title>High frequency of phylogenetically diverse reductive dehalogenase-homologous genes in deep subseafloor sedimentary metagenomes.</title>
        <authorList>
            <person name="Kawai M."/>
            <person name="Futagami T."/>
            <person name="Toyoda A."/>
            <person name="Takaki Y."/>
            <person name="Nishi S."/>
            <person name="Hori S."/>
            <person name="Arai W."/>
            <person name="Tsubouchi T."/>
            <person name="Morono Y."/>
            <person name="Uchiyama I."/>
            <person name="Ito T."/>
            <person name="Fujiyama A."/>
            <person name="Inagaki F."/>
            <person name="Takami H."/>
        </authorList>
    </citation>
    <scope>NUCLEOTIDE SEQUENCE</scope>
    <source>
        <strain evidence="1">Expedition CK06-06</strain>
    </source>
</reference>
<evidence type="ECO:0000313" key="1">
    <source>
        <dbReference type="EMBL" id="GAI07182.1"/>
    </source>
</evidence>
<comment type="caution">
    <text evidence="1">The sequence shown here is derived from an EMBL/GenBank/DDBJ whole genome shotgun (WGS) entry which is preliminary data.</text>
</comment>
<sequence length="102" mass="11913">MPKMSKKEYDESVKEFIKWIDHEIGQWGIYKNSPEGQTDIKKGMIDRLIQLPELQKTATIIKLLESKIFTQSEIDQGLIIPIEERGEFTLDDLRTTKVNTLF</sequence>
<dbReference type="EMBL" id="BARV01006047">
    <property type="protein sequence ID" value="GAI07182.1"/>
    <property type="molecule type" value="Genomic_DNA"/>
</dbReference>
<organism evidence="1">
    <name type="scientific">marine sediment metagenome</name>
    <dbReference type="NCBI Taxonomy" id="412755"/>
    <lineage>
        <taxon>unclassified sequences</taxon>
        <taxon>metagenomes</taxon>
        <taxon>ecological metagenomes</taxon>
    </lineage>
</organism>
<proteinExistence type="predicted"/>
<gene>
    <name evidence="1" type="ORF">S06H3_12346</name>
</gene>
<protein>
    <submittedName>
        <fullName evidence="1">Uncharacterized protein</fullName>
    </submittedName>
</protein>